<feature type="domain" description="Cyclin C-terminal" evidence="8">
    <location>
        <begin position="230"/>
        <end position="351"/>
    </location>
</feature>
<dbReference type="GO" id="GO:0044772">
    <property type="term" value="P:mitotic cell cycle phase transition"/>
    <property type="evidence" value="ECO:0007669"/>
    <property type="project" value="InterPro"/>
</dbReference>
<dbReference type="SUPFAM" id="SSF47954">
    <property type="entry name" value="Cyclin-like"/>
    <property type="match status" value="2"/>
</dbReference>
<keyword evidence="10" id="KW-1185">Reference proteome</keyword>
<dbReference type="Gene3D" id="1.10.472.10">
    <property type="entry name" value="Cyclin-like"/>
    <property type="match status" value="2"/>
</dbReference>
<dbReference type="AlphaFoldDB" id="A0A328D2L9"/>
<dbReference type="SMART" id="SM00385">
    <property type="entry name" value="CYCLIN"/>
    <property type="match status" value="2"/>
</dbReference>
<organism evidence="9 10">
    <name type="scientific">Cuscuta australis</name>
    <dbReference type="NCBI Taxonomy" id="267555"/>
    <lineage>
        <taxon>Eukaryota</taxon>
        <taxon>Viridiplantae</taxon>
        <taxon>Streptophyta</taxon>
        <taxon>Embryophyta</taxon>
        <taxon>Tracheophyta</taxon>
        <taxon>Spermatophyta</taxon>
        <taxon>Magnoliopsida</taxon>
        <taxon>eudicotyledons</taxon>
        <taxon>Gunneridae</taxon>
        <taxon>Pentapetalae</taxon>
        <taxon>asterids</taxon>
        <taxon>lamiids</taxon>
        <taxon>Solanales</taxon>
        <taxon>Convolvulaceae</taxon>
        <taxon>Cuscuteae</taxon>
        <taxon>Cuscuta</taxon>
        <taxon>Cuscuta subgen. Grammica</taxon>
        <taxon>Cuscuta sect. Cleistogrammica</taxon>
    </lineage>
</organism>
<accession>A0A328D2L9</accession>
<feature type="domain" description="Cyclin-like" evidence="7">
    <location>
        <begin position="234"/>
        <end position="322"/>
    </location>
</feature>
<evidence type="ECO:0000259" key="8">
    <source>
        <dbReference type="SMART" id="SM01332"/>
    </source>
</evidence>
<sequence length="362" mass="40874">MTGGGDDRVTVRRSKRSTALEATANGSLQVLGLPATKKRVVLGDITNKCSGQNSDLRRSQKSGSTPELKKVGGEETPNAGSVSVNRSPEKTHKSSCAPLIYRHLHSMEVEKKRRPLANYIEKVQNDMSPSMRLILVDWLVEVAEEYRLVADTLHLTVSYIDRFLSFRALNRSKLQLLGISFMLIASKYEEIQPPHVEDFVYITDNTYTKVEVIAMESDLLKFLGLETGNPTTKTFLRIFTKPSQDNIKFSTMEFEFLCCFLAELSLLDYRCVQYLPSLIAASAIFLARFTILPTLHPWSSALQQYTGYKPSELKDCVLALHQMHLNKRVGSAVGEKYHMHKYKHVATMCPPLEIPSSYFRDA</sequence>
<evidence type="ECO:0000256" key="3">
    <source>
        <dbReference type="ARBA" id="ARBA00023127"/>
    </source>
</evidence>
<dbReference type="EMBL" id="NQVE01000200">
    <property type="protein sequence ID" value="RAL39654.1"/>
    <property type="molecule type" value="Genomic_DNA"/>
</dbReference>
<feature type="region of interest" description="Disordered" evidence="6">
    <location>
        <begin position="44"/>
        <end position="95"/>
    </location>
</feature>
<evidence type="ECO:0000259" key="7">
    <source>
        <dbReference type="SMART" id="SM00385"/>
    </source>
</evidence>
<evidence type="ECO:0000313" key="9">
    <source>
        <dbReference type="EMBL" id="RAL39654.1"/>
    </source>
</evidence>
<dbReference type="InterPro" id="IPR039361">
    <property type="entry name" value="Cyclin"/>
</dbReference>
<feature type="region of interest" description="Disordered" evidence="6">
    <location>
        <begin position="1"/>
        <end position="20"/>
    </location>
</feature>
<dbReference type="InterPro" id="IPR006671">
    <property type="entry name" value="Cyclin_N"/>
</dbReference>
<evidence type="ECO:0000256" key="5">
    <source>
        <dbReference type="RuleBase" id="RU000383"/>
    </source>
</evidence>
<dbReference type="PANTHER" id="PTHR10177">
    <property type="entry name" value="CYCLINS"/>
    <property type="match status" value="1"/>
</dbReference>
<name>A0A328D2L9_9ASTE</name>
<dbReference type="InterPro" id="IPR046965">
    <property type="entry name" value="Cyclin_A/B-like"/>
</dbReference>
<evidence type="ECO:0000256" key="2">
    <source>
        <dbReference type="ARBA" id="ARBA00022618"/>
    </source>
</evidence>
<dbReference type="InterPro" id="IPR013763">
    <property type="entry name" value="Cyclin-like_dom"/>
</dbReference>
<proteinExistence type="inferred from homology"/>
<dbReference type="FunFam" id="1.10.472.10:FF:000013">
    <property type="entry name" value="Cyclin A1"/>
    <property type="match status" value="1"/>
</dbReference>
<dbReference type="InterPro" id="IPR004367">
    <property type="entry name" value="Cyclin_C-dom"/>
</dbReference>
<dbReference type="PIRSF" id="PIRSF001771">
    <property type="entry name" value="Cyclin_A_B_D_E"/>
    <property type="match status" value="1"/>
</dbReference>
<dbReference type="Proteomes" id="UP000249390">
    <property type="component" value="Unassembled WGS sequence"/>
</dbReference>
<reference evidence="9 10" key="1">
    <citation type="submission" date="2018-06" db="EMBL/GenBank/DDBJ databases">
        <title>The Genome of Cuscuta australis (Dodder) Provides Insight into the Evolution of Plant Parasitism.</title>
        <authorList>
            <person name="Liu H."/>
        </authorList>
    </citation>
    <scope>NUCLEOTIDE SEQUENCE [LARGE SCALE GENOMIC DNA]</scope>
    <source>
        <strain evidence="10">cv. Yunnan</strain>
        <tissue evidence="9">Vines</tissue>
    </source>
</reference>
<dbReference type="Pfam" id="PF02984">
    <property type="entry name" value="Cyclin_C"/>
    <property type="match status" value="1"/>
</dbReference>
<dbReference type="FunFam" id="1.10.472.10:FF:000167">
    <property type="entry name" value="Mitotic cyclin 6"/>
    <property type="match status" value="1"/>
</dbReference>
<dbReference type="GO" id="GO:0051301">
    <property type="term" value="P:cell division"/>
    <property type="evidence" value="ECO:0007669"/>
    <property type="project" value="UniProtKB-KW"/>
</dbReference>
<dbReference type="InterPro" id="IPR036915">
    <property type="entry name" value="Cyclin-like_sf"/>
</dbReference>
<dbReference type="PROSITE" id="PS00292">
    <property type="entry name" value="CYCLINS"/>
    <property type="match status" value="1"/>
</dbReference>
<feature type="domain" description="Cyclin-like" evidence="7">
    <location>
        <begin position="137"/>
        <end position="221"/>
    </location>
</feature>
<feature type="compositionally biased region" description="Basic and acidic residues" evidence="6">
    <location>
        <begin position="1"/>
        <end position="10"/>
    </location>
</feature>
<dbReference type="GO" id="GO:0016538">
    <property type="term" value="F:cyclin-dependent protein serine/threonine kinase regulator activity"/>
    <property type="evidence" value="ECO:0007669"/>
    <property type="project" value="InterPro"/>
</dbReference>
<comment type="caution">
    <text evidence="9">The sequence shown here is derived from an EMBL/GenBank/DDBJ whole genome shotgun (WGS) entry which is preliminary data.</text>
</comment>
<evidence type="ECO:0000256" key="4">
    <source>
        <dbReference type="ARBA" id="ARBA00023306"/>
    </source>
</evidence>
<keyword evidence="3 5" id="KW-0195">Cyclin</keyword>
<dbReference type="SMART" id="SM01332">
    <property type="entry name" value="Cyclin_C"/>
    <property type="match status" value="1"/>
</dbReference>
<comment type="similarity">
    <text evidence="1">Belongs to the cyclin family. Cyclin AB subfamily.</text>
</comment>
<dbReference type="Pfam" id="PF00134">
    <property type="entry name" value="Cyclin_N"/>
    <property type="match status" value="1"/>
</dbReference>
<evidence type="ECO:0000256" key="6">
    <source>
        <dbReference type="SAM" id="MobiDB-lite"/>
    </source>
</evidence>
<gene>
    <name evidence="9" type="ORF">DM860_003187</name>
</gene>
<dbReference type="InterPro" id="IPR048258">
    <property type="entry name" value="Cyclins_cyclin-box"/>
</dbReference>
<protein>
    <submittedName>
        <fullName evidence="9">Uncharacterized protein</fullName>
    </submittedName>
</protein>
<keyword evidence="2" id="KW-0132">Cell division</keyword>
<evidence type="ECO:0000313" key="10">
    <source>
        <dbReference type="Proteomes" id="UP000249390"/>
    </source>
</evidence>
<keyword evidence="4" id="KW-0131">Cell cycle</keyword>
<evidence type="ECO:0000256" key="1">
    <source>
        <dbReference type="ARBA" id="ARBA00006955"/>
    </source>
</evidence>